<dbReference type="OrthoDB" id="6474464at2759"/>
<dbReference type="PANTHER" id="PTHR12224">
    <property type="entry name" value="BETA-1,4-MANNOSYL-GLYCOPROTEIN BETA-1,4-N-ACETYLGLUCOSAMINYL-TRANSFERASE"/>
    <property type="match status" value="1"/>
</dbReference>
<dbReference type="GO" id="GO:0003830">
    <property type="term" value="F:beta-1,4-mannosylglycoprotein 4-beta-N-acetylglucosaminyltransferase activity"/>
    <property type="evidence" value="ECO:0007669"/>
    <property type="project" value="InterPro"/>
</dbReference>
<keyword evidence="1" id="KW-0472">Membrane</keyword>
<keyword evidence="1" id="KW-1133">Transmembrane helix</keyword>
<dbReference type="GO" id="GO:0016616">
    <property type="term" value="F:oxidoreductase activity, acting on the CH-OH group of donors, NAD or NADP as acceptor"/>
    <property type="evidence" value="ECO:0007669"/>
    <property type="project" value="InterPro"/>
</dbReference>
<dbReference type="GO" id="GO:0006044">
    <property type="term" value="P:N-acetylglucosamine metabolic process"/>
    <property type="evidence" value="ECO:0007669"/>
    <property type="project" value="TreeGrafter"/>
</dbReference>
<keyword evidence="3" id="KW-1185">Reference proteome</keyword>
<evidence type="ECO:0000256" key="1">
    <source>
        <dbReference type="SAM" id="Phobius"/>
    </source>
</evidence>
<sequence length="373" mass="42048">MILANTATDREELIADAHLLPTTTVGEKTGDMIKAYLSSEANPTATIISGGTKGVRCKRVSRCNIASVGLYVLGGTAVLPSIALMLSVLAQIPGCKIVVLATPPDQNGTIYKVFVYQFRSFVMSFFIVRRKLIIVTLQEAISAMAWGTASCPKTIGYLTRPLWDKPPPPFTCLPHYYAENFSMHQLCNLHGWSLRSQPCHIFYAIIFSNELDLLEIRWHDLMPYVSKFVILESKSTFTGISKPLFFTENRSHFGFAEGKIAHGVFPGRIAKPGSHENPFNLESQQHGSMNAFIRQAGISNGDLLIMLDTDEIPSMNTMKLLQWCEWIPSKMHLELKHNVYSFKFPVDFSSWRATVNIYNPWTKYDHYRQSNLL</sequence>
<dbReference type="GO" id="GO:0046872">
    <property type="term" value="F:metal ion binding"/>
    <property type="evidence" value="ECO:0007669"/>
    <property type="project" value="InterPro"/>
</dbReference>
<dbReference type="Proteomes" id="UP001141806">
    <property type="component" value="Unassembled WGS sequence"/>
</dbReference>
<dbReference type="CDD" id="cd02120">
    <property type="entry name" value="PA_subtilisin_like"/>
    <property type="match status" value="1"/>
</dbReference>
<feature type="transmembrane region" description="Helical" evidence="1">
    <location>
        <begin position="68"/>
        <end position="90"/>
    </location>
</feature>
<name>A0A9Q0R2Z1_9MAGN</name>
<keyword evidence="1" id="KW-0812">Transmembrane</keyword>
<accession>A0A9Q0R2Z1</accession>
<dbReference type="AlphaFoldDB" id="A0A9Q0R2Z1"/>
<dbReference type="InterPro" id="IPR006813">
    <property type="entry name" value="Glyco_trans_17"/>
</dbReference>
<dbReference type="PANTHER" id="PTHR12224:SF25">
    <property type="entry name" value="BETA-1,4-N-ACETYLGLUCOSAMINYLTRANSFERASE FAMILY PROTEIN"/>
    <property type="match status" value="1"/>
</dbReference>
<dbReference type="Gene3D" id="3.40.50.1980">
    <property type="entry name" value="Nitrogenase molybdenum iron protein domain"/>
    <property type="match status" value="1"/>
</dbReference>
<dbReference type="EMBL" id="JAMYWD010000001">
    <property type="protein sequence ID" value="KAJ4981072.1"/>
    <property type="molecule type" value="Genomic_DNA"/>
</dbReference>
<reference evidence="2" key="1">
    <citation type="journal article" date="2023" name="Plant J.">
        <title>The genome of the king protea, Protea cynaroides.</title>
        <authorList>
            <person name="Chang J."/>
            <person name="Duong T.A."/>
            <person name="Schoeman C."/>
            <person name="Ma X."/>
            <person name="Roodt D."/>
            <person name="Barker N."/>
            <person name="Li Z."/>
            <person name="Van de Peer Y."/>
            <person name="Mizrachi E."/>
        </authorList>
    </citation>
    <scope>NUCLEOTIDE SEQUENCE</scope>
    <source>
        <tissue evidence="2">Young leaves</tissue>
    </source>
</reference>
<comment type="caution">
    <text evidence="2">The sequence shown here is derived from an EMBL/GenBank/DDBJ whole genome shotgun (WGS) entry which is preliminary data.</text>
</comment>
<dbReference type="Pfam" id="PF04724">
    <property type="entry name" value="Glyco_transf_17"/>
    <property type="match status" value="1"/>
</dbReference>
<gene>
    <name evidence="2" type="ORF">NE237_031909</name>
</gene>
<protein>
    <submittedName>
        <fullName evidence="2">Uncharacterized protein</fullName>
    </submittedName>
</protein>
<evidence type="ECO:0000313" key="2">
    <source>
        <dbReference type="EMBL" id="KAJ4981072.1"/>
    </source>
</evidence>
<proteinExistence type="predicted"/>
<dbReference type="GO" id="GO:0016020">
    <property type="term" value="C:membrane"/>
    <property type="evidence" value="ECO:0007669"/>
    <property type="project" value="InterPro"/>
</dbReference>
<organism evidence="2 3">
    <name type="scientific">Protea cynaroides</name>
    <dbReference type="NCBI Taxonomy" id="273540"/>
    <lineage>
        <taxon>Eukaryota</taxon>
        <taxon>Viridiplantae</taxon>
        <taxon>Streptophyta</taxon>
        <taxon>Embryophyta</taxon>
        <taxon>Tracheophyta</taxon>
        <taxon>Spermatophyta</taxon>
        <taxon>Magnoliopsida</taxon>
        <taxon>Proteales</taxon>
        <taxon>Proteaceae</taxon>
        <taxon>Protea</taxon>
    </lineage>
</organism>
<evidence type="ECO:0000313" key="3">
    <source>
        <dbReference type="Proteomes" id="UP001141806"/>
    </source>
</evidence>
<dbReference type="GO" id="GO:0051287">
    <property type="term" value="F:NAD binding"/>
    <property type="evidence" value="ECO:0007669"/>
    <property type="project" value="InterPro"/>
</dbReference>